<dbReference type="PROSITE" id="PS50181">
    <property type="entry name" value="FBOX"/>
    <property type="match status" value="1"/>
</dbReference>
<feature type="transmembrane region" description="Helical" evidence="1">
    <location>
        <begin position="697"/>
        <end position="716"/>
    </location>
</feature>
<dbReference type="Gene3D" id="3.80.10.10">
    <property type="entry name" value="Ribonuclease Inhibitor"/>
    <property type="match status" value="2"/>
</dbReference>
<evidence type="ECO:0000259" key="2">
    <source>
        <dbReference type="PROSITE" id="PS50181"/>
    </source>
</evidence>
<evidence type="ECO:0000313" key="3">
    <source>
        <dbReference type="Ensembl" id="ENSACLP00000067800.1"/>
    </source>
</evidence>
<dbReference type="InterPro" id="IPR032675">
    <property type="entry name" value="LRR_dom_sf"/>
</dbReference>
<dbReference type="Pfam" id="PF19729">
    <property type="entry name" value="LRR_FBXL18"/>
    <property type="match status" value="1"/>
</dbReference>
<dbReference type="GO" id="GO:0019005">
    <property type="term" value="C:SCF ubiquitin ligase complex"/>
    <property type="evidence" value="ECO:0007669"/>
    <property type="project" value="TreeGrafter"/>
</dbReference>
<dbReference type="Pfam" id="PF00646">
    <property type="entry name" value="F-box"/>
    <property type="match status" value="1"/>
</dbReference>
<dbReference type="GeneTree" id="ENSGT00390000015109"/>
<keyword evidence="4" id="KW-1185">Reference proteome</keyword>
<sequence length="875" mass="96614">MSGDVCGVSDGMDYQILQAVCDEDTLSSSSVGMSDLSDEILLCILRHIPVCDLLLNVANVCQKLNTLCHDKTLLTHVSLSEDYWADDALVRRILKQLANHVQSLSLNGCYWLSGSTMEHIARCRGVTHLDVTGCRITSLRLSRLLSSLAFLKSLAFDVAPGFNSAQLSSEAVDALSRLSELRQMLLTPSYGVVPCCAQLRKLMLQFDIPDVTKEGVGVCCQLMVGQSSVPHYKQLEEFTARLAPGEVNQTLLLLYLAVFSVNVPKHLRVFLVSIPGPNPAPWPAAPSVAQSLGERGDLVALQLPRSWLDSASLKQALEGNSPKHLSFSRCPALWPQVFQSLLNSGVRDATQLVSLNLSGINHVPYSECRIVEDQLAAGTMSQLADSCSNIKYLNLMHTHYHHENSPGLEGETHLCASLAKFRHLLSLTLPACALSDGLNTNHTQMQNTHLSPLFQGLKKVPRVGLQNYKPASESSVSGDSTSGLALLLAGCLFLETFELIGPGFASTLPRLEPCTRASVEPRGMCAWARGIGDAHLAVLEALPQLRRLTLAGLPGVLRGTGLVQLAKQCRDLRVLSLANLGSLKTMNYTAALLDTLKQCTQLQELRLEQPYLNANASFFEALSCCSRLQRVCLISRCGTFDPSATETFMERCCHVVMCHMFMGGTLVMCRTLQKALLDRLVTVFMYLKLGGIFCRKFYLWGLFTRFVYFLAFFFLLKVLSRAPGTQCGHLSVTTRRPTLSHQRYPINTAGPDHFVSEPRGSTTTFITIVTSSGCFSVIGAQQLRCSSFFFFFFFFFFSPLLLHEIKSTNDAETECHQHHHFCLCAPRLFTFTPVIIFPREIDSLRLTVRSRMFQMYCGSVTVVASLSQIITVPLK</sequence>
<reference evidence="3" key="3">
    <citation type="submission" date="2025-09" db="UniProtKB">
        <authorList>
            <consortium name="Ensembl"/>
        </authorList>
    </citation>
    <scope>IDENTIFICATION</scope>
</reference>
<reference evidence="3" key="2">
    <citation type="submission" date="2025-08" db="UniProtKB">
        <authorList>
            <consortium name="Ensembl"/>
        </authorList>
    </citation>
    <scope>IDENTIFICATION</scope>
</reference>
<feature type="domain" description="F-box" evidence="2">
    <location>
        <begin position="30"/>
        <end position="77"/>
    </location>
</feature>
<keyword evidence="1" id="KW-0472">Membrane</keyword>
<dbReference type="Ensembl" id="ENSACLT00000057847.1">
    <property type="protein sequence ID" value="ENSACLP00000067800.1"/>
    <property type="gene ID" value="ENSACLG00000002840.2"/>
</dbReference>
<dbReference type="PANTHER" id="PTHR16134:SF19">
    <property type="entry name" value="F-BOX AND LEUCINE-RICH REPEAT PROTEIN 18"/>
    <property type="match status" value="1"/>
</dbReference>
<protein>
    <recommendedName>
        <fullName evidence="2">F-box domain-containing protein</fullName>
    </recommendedName>
</protein>
<proteinExistence type="predicted"/>
<dbReference type="Proteomes" id="UP000265100">
    <property type="component" value="Chromosome 6"/>
</dbReference>
<dbReference type="SUPFAM" id="SSF52047">
    <property type="entry name" value="RNI-like"/>
    <property type="match status" value="1"/>
</dbReference>
<keyword evidence="1" id="KW-1133">Transmembrane helix</keyword>
<dbReference type="InterPro" id="IPR045627">
    <property type="entry name" value="FBXL18_LRR"/>
</dbReference>
<name>A0AAX7UFR6_ASTCA</name>
<feature type="transmembrane region" description="Helical" evidence="1">
    <location>
        <begin position="785"/>
        <end position="802"/>
    </location>
</feature>
<gene>
    <name evidence="3" type="primary">FBXL18</name>
</gene>
<evidence type="ECO:0000313" key="4">
    <source>
        <dbReference type="Proteomes" id="UP000265100"/>
    </source>
</evidence>
<organism evidence="3 4">
    <name type="scientific">Astatotilapia calliptera</name>
    <name type="common">Eastern happy</name>
    <name type="synonym">Chromis callipterus</name>
    <dbReference type="NCBI Taxonomy" id="8154"/>
    <lineage>
        <taxon>Eukaryota</taxon>
        <taxon>Metazoa</taxon>
        <taxon>Chordata</taxon>
        <taxon>Craniata</taxon>
        <taxon>Vertebrata</taxon>
        <taxon>Euteleostomi</taxon>
        <taxon>Actinopterygii</taxon>
        <taxon>Neopterygii</taxon>
        <taxon>Teleostei</taxon>
        <taxon>Neoteleostei</taxon>
        <taxon>Acanthomorphata</taxon>
        <taxon>Ovalentaria</taxon>
        <taxon>Cichlomorphae</taxon>
        <taxon>Cichliformes</taxon>
        <taxon>Cichlidae</taxon>
        <taxon>African cichlids</taxon>
        <taxon>Pseudocrenilabrinae</taxon>
        <taxon>Haplochromini</taxon>
        <taxon>Astatotilapia</taxon>
    </lineage>
</organism>
<dbReference type="GO" id="GO:0031146">
    <property type="term" value="P:SCF-dependent proteasomal ubiquitin-dependent protein catabolic process"/>
    <property type="evidence" value="ECO:0007669"/>
    <property type="project" value="InterPro"/>
</dbReference>
<dbReference type="PANTHER" id="PTHR16134">
    <property type="entry name" value="F-BOX/TPR REPEAT PROTEIN POF3"/>
    <property type="match status" value="1"/>
</dbReference>
<feature type="transmembrane region" description="Helical" evidence="1">
    <location>
        <begin position="853"/>
        <end position="874"/>
    </location>
</feature>
<dbReference type="AlphaFoldDB" id="A0AAX7UFR6"/>
<keyword evidence="1" id="KW-0812">Transmembrane</keyword>
<reference evidence="3" key="1">
    <citation type="submission" date="2018-05" db="EMBL/GenBank/DDBJ databases">
        <authorList>
            <person name="Datahose"/>
        </authorList>
    </citation>
    <scope>NUCLEOTIDE SEQUENCE</scope>
</reference>
<accession>A0AAX7UFR6</accession>
<evidence type="ECO:0000256" key="1">
    <source>
        <dbReference type="SAM" id="Phobius"/>
    </source>
</evidence>
<dbReference type="InterPro" id="IPR001810">
    <property type="entry name" value="F-box_dom"/>
</dbReference>